<dbReference type="EMBL" id="LBUE01000018">
    <property type="protein sequence ID" value="KKQ55583.1"/>
    <property type="molecule type" value="Genomic_DNA"/>
</dbReference>
<reference evidence="2 3" key="1">
    <citation type="journal article" date="2015" name="Nature">
        <title>rRNA introns, odd ribosomes, and small enigmatic genomes across a large radiation of phyla.</title>
        <authorList>
            <person name="Brown C.T."/>
            <person name="Hug L.A."/>
            <person name="Thomas B.C."/>
            <person name="Sharon I."/>
            <person name="Castelle C.J."/>
            <person name="Singh A."/>
            <person name="Wilkins M.J."/>
            <person name="Williams K.H."/>
            <person name="Banfield J.F."/>
        </authorList>
    </citation>
    <scope>NUCLEOTIDE SEQUENCE [LARGE SCALE GENOMIC DNA]</scope>
</reference>
<proteinExistence type="predicted"/>
<feature type="transmembrane region" description="Helical" evidence="1">
    <location>
        <begin position="87"/>
        <end position="104"/>
    </location>
</feature>
<evidence type="ECO:0000313" key="3">
    <source>
        <dbReference type="Proteomes" id="UP000034096"/>
    </source>
</evidence>
<dbReference type="Proteomes" id="UP000034096">
    <property type="component" value="Unassembled WGS sequence"/>
</dbReference>
<sequence length="106" mass="12307">MQIARSSRKFSQLPSPKYRRIRNIVIPDEVINPRLELMNIIEKEKKSEKNTTRKNNGSAPVSKGSIKYMIPATPSQRKRVMVKVNKKFFRILTSLFLSVIFGCLRI</sequence>
<evidence type="ECO:0000256" key="1">
    <source>
        <dbReference type="SAM" id="Phobius"/>
    </source>
</evidence>
<comment type="caution">
    <text evidence="2">The sequence shown here is derived from an EMBL/GenBank/DDBJ whole genome shotgun (WGS) entry which is preliminary data.</text>
</comment>
<keyword evidence="1" id="KW-1133">Transmembrane helix</keyword>
<dbReference type="AlphaFoldDB" id="A0A0G0IJY0"/>
<dbReference type="STRING" id="1618583.US75_C0018G0011"/>
<keyword evidence="1" id="KW-0812">Transmembrane</keyword>
<organism evidence="2 3">
    <name type="scientific">Candidatus Woesebacteria bacterium GW2011_GWC1_38_13</name>
    <dbReference type="NCBI Taxonomy" id="1618583"/>
    <lineage>
        <taxon>Bacteria</taxon>
        <taxon>Candidatus Woeseibacteriota</taxon>
    </lineage>
</organism>
<gene>
    <name evidence="2" type="ORF">US75_C0018G0011</name>
</gene>
<protein>
    <submittedName>
        <fullName evidence="2">Uncharacterized protein</fullName>
    </submittedName>
</protein>
<accession>A0A0G0IJY0</accession>
<name>A0A0G0IJY0_9BACT</name>
<evidence type="ECO:0000313" key="2">
    <source>
        <dbReference type="EMBL" id="KKQ55583.1"/>
    </source>
</evidence>
<keyword evidence="1" id="KW-0472">Membrane</keyword>